<dbReference type="InterPro" id="IPR054199">
    <property type="entry name" value="DUF6904"/>
</dbReference>
<dbReference type="AlphaFoldDB" id="A0A9X1VB43"/>
<dbReference type="Pfam" id="PF21845">
    <property type="entry name" value="DUF6904"/>
    <property type="match status" value="1"/>
</dbReference>
<dbReference type="EMBL" id="JALBUF010000010">
    <property type="protein sequence ID" value="MCI0184219.1"/>
    <property type="molecule type" value="Genomic_DNA"/>
</dbReference>
<name>A0A9X1VB43_9BACL</name>
<dbReference type="Proteomes" id="UP001139263">
    <property type="component" value="Unassembled WGS sequence"/>
</dbReference>
<gene>
    <name evidence="1" type="ORF">MM817_02514</name>
</gene>
<comment type="caution">
    <text evidence="1">The sequence shown here is derived from an EMBL/GenBank/DDBJ whole genome shotgun (WGS) entry which is preliminary data.</text>
</comment>
<organism evidence="1 2">
    <name type="scientific">Sulfoacidibacillus ferrooxidans</name>
    <dbReference type="NCBI Taxonomy" id="2005001"/>
    <lineage>
        <taxon>Bacteria</taxon>
        <taxon>Bacillati</taxon>
        <taxon>Bacillota</taxon>
        <taxon>Bacilli</taxon>
        <taxon>Bacillales</taxon>
        <taxon>Alicyclobacillaceae</taxon>
        <taxon>Sulfoacidibacillus</taxon>
    </lineage>
</organism>
<accession>A0A9X1VB43</accession>
<sequence>MTHILTIRNTPNLAGIEISGDYQDLDTLYLALLMIIGDEGDFPPYAGARIRILGMMYDIRHAFQGDREFEFVQNGMDNHRMKLLGLITPDKNLYYKANVYYPEALFVTMAINDFIRLYAKLQAKSSTYPLMDKKNLWDRNIATARLFQSLIVNCLEKAVTEASLKRIVNLLYKDYTWTDRYTTQYLDMVNIRYLSIEDKEERAKALTKTVKRMVEKGKEYQDIEQNVLEMAIANNCSTEEIGLRWEYPEEIEW</sequence>
<dbReference type="RefSeq" id="WP_241715679.1">
    <property type="nucleotide sequence ID" value="NZ_JALBUF010000010.1"/>
</dbReference>
<evidence type="ECO:0000313" key="2">
    <source>
        <dbReference type="Proteomes" id="UP001139263"/>
    </source>
</evidence>
<keyword evidence="2" id="KW-1185">Reference proteome</keyword>
<protein>
    <submittedName>
        <fullName evidence="1">Uncharacterized protein</fullName>
    </submittedName>
</protein>
<evidence type="ECO:0000313" key="1">
    <source>
        <dbReference type="EMBL" id="MCI0184219.1"/>
    </source>
</evidence>
<reference evidence="1" key="1">
    <citation type="submission" date="2022-03" db="EMBL/GenBank/DDBJ databases">
        <title>Draft Genome Sequence of Firmicute Strain S0AB, a Heterotrophic Iron/Sulfur-Oxidizing Extreme Acidophile.</title>
        <authorList>
            <person name="Vergara E."/>
            <person name="Pakostova E."/>
            <person name="Johnson D.B."/>
            <person name="Holmes D.S."/>
        </authorList>
    </citation>
    <scope>NUCLEOTIDE SEQUENCE</scope>
    <source>
        <strain evidence="1">S0AB</strain>
    </source>
</reference>
<proteinExistence type="predicted"/>